<dbReference type="HOGENOM" id="CLU_1241552_0_0_1"/>
<sequence>MEQLSIFQRELDNHVVDRHSRLRNGQRTIRVRMNGRHMVRALGTRKPSIKNHLRDDDDKNPASALINWRFQVGKLPILDTIGCLEESRLLFHPTPTRFWATEVINRFAVVFSSDTFREYTNVDNKLKFKNCRPSGGRPSFASDFFVEIRHEIKTIEKANVPLKGQLIIIVKTSLVTKSGKKRSESDDVAHCHLENQSLGLLVHIHNNNAKTKMCFIAAKNRQS</sequence>
<reference evidence="1 2" key="2">
    <citation type="journal article" date="2010" name="Nucleic Acids Res.">
        <title>BeetleBase in 2010: revisions to provide comprehensive genomic information for Tribolium castaneum.</title>
        <authorList>
            <person name="Kim H.S."/>
            <person name="Murphy T."/>
            <person name="Xia J."/>
            <person name="Caragea D."/>
            <person name="Park Y."/>
            <person name="Beeman R.W."/>
            <person name="Lorenzen M.D."/>
            <person name="Butcher S."/>
            <person name="Manak J.R."/>
            <person name="Brown S.J."/>
        </authorList>
    </citation>
    <scope>GENOME REANNOTATION</scope>
    <source>
        <strain evidence="1 2">Georgia GA2</strain>
    </source>
</reference>
<keyword evidence="2" id="KW-1185">Reference proteome</keyword>
<evidence type="ECO:0000313" key="1">
    <source>
        <dbReference type="EMBL" id="EFA04495.1"/>
    </source>
</evidence>
<dbReference type="InParanoid" id="D6WJU0"/>
<dbReference type="Proteomes" id="UP000007266">
    <property type="component" value="Linkage group 5"/>
</dbReference>
<name>D6WJU0_TRICA</name>
<dbReference type="AlphaFoldDB" id="D6WJU0"/>
<proteinExistence type="predicted"/>
<reference evidence="1 2" key="1">
    <citation type="journal article" date="2008" name="Nature">
        <title>The genome of the model beetle and pest Tribolium castaneum.</title>
        <authorList>
            <consortium name="Tribolium Genome Sequencing Consortium"/>
            <person name="Richards S."/>
            <person name="Gibbs R.A."/>
            <person name="Weinstock G.M."/>
            <person name="Brown S.J."/>
            <person name="Denell R."/>
            <person name="Beeman R.W."/>
            <person name="Gibbs R."/>
            <person name="Beeman R.W."/>
            <person name="Brown S.J."/>
            <person name="Bucher G."/>
            <person name="Friedrich M."/>
            <person name="Grimmelikhuijzen C.J."/>
            <person name="Klingler M."/>
            <person name="Lorenzen M."/>
            <person name="Richards S."/>
            <person name="Roth S."/>
            <person name="Schroder R."/>
            <person name="Tautz D."/>
            <person name="Zdobnov E.M."/>
            <person name="Muzny D."/>
            <person name="Gibbs R.A."/>
            <person name="Weinstock G.M."/>
            <person name="Attaway T."/>
            <person name="Bell S."/>
            <person name="Buhay C.J."/>
            <person name="Chandrabose M.N."/>
            <person name="Chavez D."/>
            <person name="Clerk-Blankenburg K.P."/>
            <person name="Cree A."/>
            <person name="Dao M."/>
            <person name="Davis C."/>
            <person name="Chacko J."/>
            <person name="Dinh H."/>
            <person name="Dugan-Rocha S."/>
            <person name="Fowler G."/>
            <person name="Garner T.T."/>
            <person name="Garnes J."/>
            <person name="Gnirke A."/>
            <person name="Hawes A."/>
            <person name="Hernandez J."/>
            <person name="Hines S."/>
            <person name="Holder M."/>
            <person name="Hume J."/>
            <person name="Jhangiani S.N."/>
            <person name="Joshi V."/>
            <person name="Khan Z.M."/>
            <person name="Jackson L."/>
            <person name="Kovar C."/>
            <person name="Kowis A."/>
            <person name="Lee S."/>
            <person name="Lewis L.R."/>
            <person name="Margolis J."/>
            <person name="Morgan M."/>
            <person name="Nazareth L.V."/>
            <person name="Nguyen N."/>
            <person name="Okwuonu G."/>
            <person name="Parker D."/>
            <person name="Richards S."/>
            <person name="Ruiz S.J."/>
            <person name="Santibanez J."/>
            <person name="Savard J."/>
            <person name="Scherer S.E."/>
            <person name="Schneider B."/>
            <person name="Sodergren E."/>
            <person name="Tautz D."/>
            <person name="Vattahil S."/>
            <person name="Villasana D."/>
            <person name="White C.S."/>
            <person name="Wright R."/>
            <person name="Park Y."/>
            <person name="Beeman R.W."/>
            <person name="Lord J."/>
            <person name="Oppert B."/>
            <person name="Lorenzen M."/>
            <person name="Brown S."/>
            <person name="Wang L."/>
            <person name="Savard J."/>
            <person name="Tautz D."/>
            <person name="Richards S."/>
            <person name="Weinstock G."/>
            <person name="Gibbs R.A."/>
            <person name="Liu Y."/>
            <person name="Worley K."/>
            <person name="Weinstock G."/>
            <person name="Elsik C.G."/>
            <person name="Reese J.T."/>
            <person name="Elhaik E."/>
            <person name="Landan G."/>
            <person name="Graur D."/>
            <person name="Arensburger P."/>
            <person name="Atkinson P."/>
            <person name="Beeman R.W."/>
            <person name="Beidler J."/>
            <person name="Brown S.J."/>
            <person name="Demuth J.P."/>
            <person name="Drury D.W."/>
            <person name="Du Y.Z."/>
            <person name="Fujiwara H."/>
            <person name="Lorenzen M."/>
            <person name="Maselli V."/>
            <person name="Osanai M."/>
            <person name="Park Y."/>
            <person name="Robertson H.M."/>
            <person name="Tu Z."/>
            <person name="Wang J.J."/>
            <person name="Wang S."/>
            <person name="Richards S."/>
            <person name="Song H."/>
            <person name="Zhang L."/>
            <person name="Sodergren E."/>
            <person name="Werner D."/>
            <person name="Stanke M."/>
            <person name="Morgenstern B."/>
            <person name="Solovyev V."/>
            <person name="Kosarev P."/>
            <person name="Brown G."/>
            <person name="Chen H.C."/>
            <person name="Ermolaeva O."/>
            <person name="Hlavina W."/>
            <person name="Kapustin Y."/>
            <person name="Kiryutin B."/>
            <person name="Kitts P."/>
            <person name="Maglott D."/>
            <person name="Pruitt K."/>
            <person name="Sapojnikov V."/>
            <person name="Souvorov A."/>
            <person name="Mackey A.J."/>
            <person name="Waterhouse R.M."/>
            <person name="Wyder S."/>
            <person name="Zdobnov E.M."/>
            <person name="Zdobnov E.M."/>
            <person name="Wyder S."/>
            <person name="Kriventseva E.V."/>
            <person name="Kadowaki T."/>
            <person name="Bork P."/>
            <person name="Aranda M."/>
            <person name="Bao R."/>
            <person name="Beermann A."/>
            <person name="Berns N."/>
            <person name="Bolognesi R."/>
            <person name="Bonneton F."/>
            <person name="Bopp D."/>
            <person name="Brown S.J."/>
            <person name="Bucher G."/>
            <person name="Butts T."/>
            <person name="Chaumot A."/>
            <person name="Denell R.E."/>
            <person name="Ferrier D.E."/>
            <person name="Friedrich M."/>
            <person name="Gordon C.M."/>
            <person name="Jindra M."/>
            <person name="Klingler M."/>
            <person name="Lan Q."/>
            <person name="Lattorff H.M."/>
            <person name="Laudet V."/>
            <person name="von Levetsow C."/>
            <person name="Liu Z."/>
            <person name="Lutz R."/>
            <person name="Lynch J.A."/>
            <person name="da Fonseca R.N."/>
            <person name="Posnien N."/>
            <person name="Reuter R."/>
            <person name="Roth S."/>
            <person name="Savard J."/>
            <person name="Schinko J.B."/>
            <person name="Schmitt C."/>
            <person name="Schoppmeier M."/>
            <person name="Schroder R."/>
            <person name="Shippy T.D."/>
            <person name="Simonnet F."/>
            <person name="Marques-Souza H."/>
            <person name="Tautz D."/>
            <person name="Tomoyasu Y."/>
            <person name="Trauner J."/>
            <person name="Van der Zee M."/>
            <person name="Vervoort M."/>
            <person name="Wittkopp N."/>
            <person name="Wimmer E.A."/>
            <person name="Yang X."/>
            <person name="Jones A.K."/>
            <person name="Sattelle D.B."/>
            <person name="Ebert P.R."/>
            <person name="Nelson D."/>
            <person name="Scott J.G."/>
            <person name="Beeman R.W."/>
            <person name="Muthukrishnan S."/>
            <person name="Kramer K.J."/>
            <person name="Arakane Y."/>
            <person name="Beeman R.W."/>
            <person name="Zhu Q."/>
            <person name="Hogenkamp D."/>
            <person name="Dixit R."/>
            <person name="Oppert B."/>
            <person name="Jiang H."/>
            <person name="Zou Z."/>
            <person name="Marshall J."/>
            <person name="Elpidina E."/>
            <person name="Vinokurov K."/>
            <person name="Oppert C."/>
            <person name="Zou Z."/>
            <person name="Evans J."/>
            <person name="Lu Z."/>
            <person name="Zhao P."/>
            <person name="Sumathipala N."/>
            <person name="Altincicek B."/>
            <person name="Vilcinskas A."/>
            <person name="Williams M."/>
            <person name="Hultmark D."/>
            <person name="Hetru C."/>
            <person name="Jiang H."/>
            <person name="Grimmelikhuijzen C.J."/>
            <person name="Hauser F."/>
            <person name="Cazzamali G."/>
            <person name="Williamson M."/>
            <person name="Park Y."/>
            <person name="Li B."/>
            <person name="Tanaka Y."/>
            <person name="Predel R."/>
            <person name="Neupert S."/>
            <person name="Schachtner J."/>
            <person name="Verleyen P."/>
            <person name="Raible F."/>
            <person name="Bork P."/>
            <person name="Friedrich M."/>
            <person name="Walden K.K."/>
            <person name="Robertson H.M."/>
            <person name="Angeli S."/>
            <person name="Foret S."/>
            <person name="Bucher G."/>
            <person name="Schuetz S."/>
            <person name="Maleszka R."/>
            <person name="Wimmer E.A."/>
            <person name="Beeman R.W."/>
            <person name="Lorenzen M."/>
            <person name="Tomoyasu Y."/>
            <person name="Miller S.C."/>
            <person name="Grossmann D."/>
            <person name="Bucher G."/>
        </authorList>
    </citation>
    <scope>NUCLEOTIDE SEQUENCE [LARGE SCALE GENOMIC DNA]</scope>
    <source>
        <strain evidence="1 2">Georgia GA2</strain>
    </source>
</reference>
<organism evidence="1 2">
    <name type="scientific">Tribolium castaneum</name>
    <name type="common">Red flour beetle</name>
    <dbReference type="NCBI Taxonomy" id="7070"/>
    <lineage>
        <taxon>Eukaryota</taxon>
        <taxon>Metazoa</taxon>
        <taxon>Ecdysozoa</taxon>
        <taxon>Arthropoda</taxon>
        <taxon>Hexapoda</taxon>
        <taxon>Insecta</taxon>
        <taxon>Pterygota</taxon>
        <taxon>Neoptera</taxon>
        <taxon>Endopterygota</taxon>
        <taxon>Coleoptera</taxon>
        <taxon>Polyphaga</taxon>
        <taxon>Cucujiformia</taxon>
        <taxon>Tenebrionidae</taxon>
        <taxon>Tenebrionidae incertae sedis</taxon>
        <taxon>Tribolium</taxon>
    </lineage>
</organism>
<dbReference type="EMBL" id="KQ971343">
    <property type="protein sequence ID" value="EFA04495.1"/>
    <property type="molecule type" value="Genomic_DNA"/>
</dbReference>
<gene>
    <name evidence="1" type="primary">GLEAN_14803</name>
    <name evidence="1" type="ORF">TcasGA2_TC014803</name>
</gene>
<evidence type="ECO:0000313" key="2">
    <source>
        <dbReference type="Proteomes" id="UP000007266"/>
    </source>
</evidence>
<protein>
    <submittedName>
        <fullName evidence="1">Uncharacterized protein</fullName>
    </submittedName>
</protein>
<accession>D6WJU0</accession>